<dbReference type="STRING" id="523791.Kkor_1984"/>
<dbReference type="RefSeq" id="WP_015780999.1">
    <property type="nucleotide sequence ID" value="NC_013166.1"/>
</dbReference>
<dbReference type="SUPFAM" id="SSF53300">
    <property type="entry name" value="vWA-like"/>
    <property type="match status" value="1"/>
</dbReference>
<dbReference type="Gene3D" id="3.40.50.410">
    <property type="entry name" value="von Willebrand factor, type A domain"/>
    <property type="match status" value="1"/>
</dbReference>
<feature type="domain" description="VWFA" evidence="4">
    <location>
        <begin position="100"/>
        <end position="274"/>
    </location>
</feature>
<dbReference type="InterPro" id="IPR002035">
    <property type="entry name" value="VWF_A"/>
</dbReference>
<dbReference type="InterPro" id="IPR019734">
    <property type="entry name" value="TPR_rpt"/>
</dbReference>
<dbReference type="PANTHER" id="PTHR22550">
    <property type="entry name" value="SPORE GERMINATION PROTEIN"/>
    <property type="match status" value="1"/>
</dbReference>
<reference evidence="5 6" key="1">
    <citation type="journal article" date="2009" name="Stand. Genomic Sci.">
        <title>Complete genome sequence of Kangiella koreensis type strain (SW-125).</title>
        <authorList>
            <person name="Han C."/>
            <person name="Sikorski J."/>
            <person name="Lapidus A."/>
            <person name="Nolan M."/>
            <person name="Glavina Del Rio T."/>
            <person name="Tice H."/>
            <person name="Cheng J.F."/>
            <person name="Lucas S."/>
            <person name="Chen F."/>
            <person name="Copeland A."/>
            <person name="Ivanova N."/>
            <person name="Mavromatis K."/>
            <person name="Ovchinnikova G."/>
            <person name="Pati A."/>
            <person name="Bruce D."/>
            <person name="Goodwin L."/>
            <person name="Pitluck S."/>
            <person name="Chen A."/>
            <person name="Palaniappan K."/>
            <person name="Land M."/>
            <person name="Hauser L."/>
            <person name="Chang Y.J."/>
            <person name="Jeffries C.D."/>
            <person name="Chain P."/>
            <person name="Saunders E."/>
            <person name="Brettin T."/>
            <person name="Goker M."/>
            <person name="Tindall B.J."/>
            <person name="Bristow J."/>
            <person name="Eisen J.A."/>
            <person name="Markowitz V."/>
            <person name="Hugenholtz P."/>
            <person name="Kyrpides N.C."/>
            <person name="Klenk H.P."/>
            <person name="Detter J.C."/>
        </authorList>
    </citation>
    <scope>NUCLEOTIDE SEQUENCE [LARGE SCALE GENOMIC DNA]</scope>
    <source>
        <strain evidence="6">DSM 16069 / KCTC 12182 / SW-125</strain>
    </source>
</reference>
<name>C7R6G6_KANKD</name>
<feature type="transmembrane region" description="Helical" evidence="3">
    <location>
        <begin position="70"/>
        <end position="87"/>
    </location>
</feature>
<dbReference type="InterPro" id="IPR050768">
    <property type="entry name" value="UPF0353/GerABKA_families"/>
</dbReference>
<evidence type="ECO:0000256" key="1">
    <source>
        <dbReference type="PROSITE-ProRule" id="PRU00339"/>
    </source>
</evidence>
<evidence type="ECO:0000256" key="3">
    <source>
        <dbReference type="SAM" id="Phobius"/>
    </source>
</evidence>
<dbReference type="Pfam" id="PF13519">
    <property type="entry name" value="VWA_2"/>
    <property type="match status" value="1"/>
</dbReference>
<dbReference type="AlphaFoldDB" id="C7R6G6"/>
<feature type="repeat" description="TPR" evidence="1">
    <location>
        <begin position="418"/>
        <end position="451"/>
    </location>
</feature>
<dbReference type="Proteomes" id="UP000001231">
    <property type="component" value="Chromosome"/>
</dbReference>
<accession>C7R6G6</accession>
<dbReference type="Gene3D" id="1.25.40.10">
    <property type="entry name" value="Tetratricopeptide repeat domain"/>
    <property type="match status" value="1"/>
</dbReference>
<dbReference type="InParanoid" id="C7R6G6"/>
<feature type="transmembrane region" description="Helical" evidence="3">
    <location>
        <begin position="12"/>
        <end position="32"/>
    </location>
</feature>
<dbReference type="SUPFAM" id="SSF48452">
    <property type="entry name" value="TPR-like"/>
    <property type="match status" value="1"/>
</dbReference>
<dbReference type="PANTHER" id="PTHR22550:SF14">
    <property type="entry name" value="VWFA DOMAIN-CONTAINING PROTEIN"/>
    <property type="match status" value="1"/>
</dbReference>
<organism evidence="5 6">
    <name type="scientific">Kangiella koreensis (strain DSM 16069 / JCM 12317 / KCTC 12182 / SW-125)</name>
    <dbReference type="NCBI Taxonomy" id="523791"/>
    <lineage>
        <taxon>Bacteria</taxon>
        <taxon>Pseudomonadati</taxon>
        <taxon>Pseudomonadota</taxon>
        <taxon>Gammaproteobacteria</taxon>
        <taxon>Kangiellales</taxon>
        <taxon>Kangiellaceae</taxon>
        <taxon>Kangiella</taxon>
    </lineage>
</organism>
<keyword evidence="6" id="KW-1185">Reference proteome</keyword>
<dbReference type="KEGG" id="kko:Kkor_1984"/>
<evidence type="ECO:0000313" key="5">
    <source>
        <dbReference type="EMBL" id="ACV27394.1"/>
    </source>
</evidence>
<dbReference type="InterPro" id="IPR036465">
    <property type="entry name" value="vWFA_dom_sf"/>
</dbReference>
<dbReference type="InterPro" id="IPR011990">
    <property type="entry name" value="TPR-like_helical_dom_sf"/>
</dbReference>
<dbReference type="OrthoDB" id="9807628at2"/>
<evidence type="ECO:0000256" key="2">
    <source>
        <dbReference type="SAM" id="MobiDB-lite"/>
    </source>
</evidence>
<keyword evidence="3" id="KW-0472">Membrane</keyword>
<feature type="compositionally biased region" description="Low complexity" evidence="2">
    <location>
        <begin position="490"/>
        <end position="522"/>
    </location>
</feature>
<evidence type="ECO:0000259" key="4">
    <source>
        <dbReference type="PROSITE" id="PS50234"/>
    </source>
</evidence>
<feature type="region of interest" description="Disordered" evidence="2">
    <location>
        <begin position="468"/>
        <end position="556"/>
    </location>
</feature>
<dbReference type="EMBL" id="CP001707">
    <property type="protein sequence ID" value="ACV27394.1"/>
    <property type="molecule type" value="Genomic_DNA"/>
</dbReference>
<dbReference type="eggNOG" id="COG0457">
    <property type="taxonomic scope" value="Bacteria"/>
</dbReference>
<gene>
    <name evidence="5" type="ordered locus">Kkor_1984</name>
</gene>
<keyword evidence="3" id="KW-1133">Transmembrane helix</keyword>
<sequence length="578" mass="65985">MFDFLPDIHLLHFVRPWAWLLLIPVFIFWWLYRTRGQQASGWAKLIDQHLLSWLMPKSQLGKSIQWQKNLLLAFWILAVAALSGPSWKKLPQPVFSNLASRVLVLDLSASMDSPDVKPSRLARAKFKLTDILKAIKDGQTGFVVYAGDGFVLSPLTTDTDTIDNMVGVLATNLMPLVGSQPSKGIEKAIELLDNGAAGEGDIIWITDGASDRELSNIESLMSKTPYNLNILAIGTEQGAPIPMPNGSGFIKDSKGNIVIPKLNYDELASLADDIGATLTPMTAGNDDIDLLLEREQLTIDEKLEKQDIMADSWEDAGFWLLFLVLPILLLGFKHRSMFAVIVIMSFSLTISPDVQANPLEKMFLNKDQQAKKLLNKEQYDEAYKTFEDPQWKAVAAYRNEEYKTAQDFFEKGEQLKPADQHYNKANAQALAGDLEAAIESYNQALNLDAHHEDAQHNKQIVEDLLKQQQEQEQEQNQQKDEPSESEQEQNDQQQEQQQNENSQNDESSEQQQESSEQQQQEPELTEEELQQQFKEEEKDQELEQWLKRLPDDPGGLLRRKMYQEYRKRGHRQHVYETW</sequence>
<keyword evidence="3" id="KW-0812">Transmembrane</keyword>
<dbReference type="PROSITE" id="PS50234">
    <property type="entry name" value="VWFA"/>
    <property type="match status" value="1"/>
</dbReference>
<dbReference type="eggNOG" id="COG2304">
    <property type="taxonomic scope" value="Bacteria"/>
</dbReference>
<evidence type="ECO:0000313" key="6">
    <source>
        <dbReference type="Proteomes" id="UP000001231"/>
    </source>
</evidence>
<dbReference type="PROSITE" id="PS50005">
    <property type="entry name" value="TPR"/>
    <property type="match status" value="1"/>
</dbReference>
<protein>
    <submittedName>
        <fullName evidence="5">TPR repeat-containing protein</fullName>
    </submittedName>
</protein>
<keyword evidence="1" id="KW-0802">TPR repeat</keyword>
<dbReference type="SMART" id="SM00028">
    <property type="entry name" value="TPR"/>
    <property type="match status" value="1"/>
</dbReference>
<dbReference type="HOGENOM" id="CLU_024570_3_2_6"/>
<proteinExistence type="predicted"/>